<accession>A0ABD3MP68</accession>
<dbReference type="Proteomes" id="UP001530315">
    <property type="component" value="Unassembled WGS sequence"/>
</dbReference>
<keyword evidence="2" id="KW-0812">Transmembrane</keyword>
<dbReference type="InterPro" id="IPR008757">
    <property type="entry name" value="Peptidase_M6-like_domain"/>
</dbReference>
<name>A0ABD3MP68_9STRA</name>
<dbReference type="SUPFAM" id="SSF55486">
    <property type="entry name" value="Metalloproteases ('zincins'), catalytic domain"/>
    <property type="match status" value="1"/>
</dbReference>
<feature type="compositionally biased region" description="Basic residues" evidence="1">
    <location>
        <begin position="291"/>
        <end position="301"/>
    </location>
</feature>
<protein>
    <recommendedName>
        <fullName evidence="3">Peptidase M6-like domain-containing protein</fullName>
    </recommendedName>
</protein>
<feature type="compositionally biased region" description="Low complexity" evidence="1">
    <location>
        <begin position="838"/>
        <end position="854"/>
    </location>
</feature>
<evidence type="ECO:0000259" key="3">
    <source>
        <dbReference type="Pfam" id="PF05547"/>
    </source>
</evidence>
<keyword evidence="2" id="KW-0472">Membrane</keyword>
<organism evidence="4 5">
    <name type="scientific">Stephanodiscus triporus</name>
    <dbReference type="NCBI Taxonomy" id="2934178"/>
    <lineage>
        <taxon>Eukaryota</taxon>
        <taxon>Sar</taxon>
        <taxon>Stramenopiles</taxon>
        <taxon>Ochrophyta</taxon>
        <taxon>Bacillariophyta</taxon>
        <taxon>Coscinodiscophyceae</taxon>
        <taxon>Thalassiosirophycidae</taxon>
        <taxon>Stephanodiscales</taxon>
        <taxon>Stephanodiscaceae</taxon>
        <taxon>Stephanodiscus</taxon>
    </lineage>
</organism>
<gene>
    <name evidence="4" type="ORF">ACHAW5_008575</name>
</gene>
<feature type="compositionally biased region" description="Basic residues" evidence="1">
    <location>
        <begin position="73"/>
        <end position="84"/>
    </location>
</feature>
<dbReference type="PANTHER" id="PTHR41775">
    <property type="entry name" value="SECRETED PROTEIN-RELATED"/>
    <property type="match status" value="1"/>
</dbReference>
<keyword evidence="2" id="KW-1133">Transmembrane helix</keyword>
<evidence type="ECO:0000256" key="2">
    <source>
        <dbReference type="SAM" id="Phobius"/>
    </source>
</evidence>
<evidence type="ECO:0000313" key="4">
    <source>
        <dbReference type="EMBL" id="KAL3765462.1"/>
    </source>
</evidence>
<keyword evidence="5" id="KW-1185">Reference proteome</keyword>
<dbReference type="PANTHER" id="PTHR41775:SF1">
    <property type="entry name" value="PEPTIDASE M6-LIKE DOMAIN-CONTAINING PROTEIN"/>
    <property type="match status" value="1"/>
</dbReference>
<sequence>MRDAISKNNVRLVVRHAPERRADKTRHCTMMFFFRGQATPTSKNHPSLLDRDMPTEANAVTDAVAEGAAATSCRRRRRRRERRSCRVRRPIPTTTGATIGFVVHLAIMTLTYIMSSSHPRNGKLRSLGHVAVVDAIRASPNPIVEYDAGGNKTNDDGAIYIRGDERLHWYEDEDGYTLIEDINDDQGGRGRNAPKTTARGATLGYNMTPCTVGRCASRRWVYAEKDSNTGDLISTGLRFGSPSYREAVRRMGLKKHVRPNVGTTSSATRDHYFGGNSVRGGTTPWNDDRPRVRRGQRRRRGSSTSESDPTPTSLRNLVVLIRFSDHANRTLPSPSDYNVLMNGPGGRGTVAPTGSVRDVFASNSYGKFVLESTVYPWITLSETESYYSDGKSGLSYTLFEGIREALDVIQSDPDFDLSRFNSDRDNGDDYIDAITIVHSGYGAEFGGTDCHGARGTDRIWSHKYFMYTGDWKSADGTVVVRYYNINPGLWGTCGSEISRIGVIAHETAHFLGLPDLYDPDGAEGIGMYCLMADSWGIDGSQRYPPMMSPWSKIQLGWLVPTMLKVRGDYPLRRSWEHPDAYKIQLGSTSEYLLIENRQPGSFDVHMPLGGLAIWHIDDGMFDYANSLEGYPGQYGWPGNGKHYQVALLQADGKYDLERGWNRGDYADLFRYDHYFGVDHLSPSASDPKLGPFPNTDSYRFGGLGRTNHFITGVSVTGPSMTFSFLPSSPCQPNEVHFELTLLTDGKGNEVSWSIVNSNTYSIALSGSGYGNYMKNTVEQCLPATCYTFVIDDAGDDGLCCSSGTGGYSIRLNGLKVASGNSYGSKDVRDLLCMGGATRGPTSKPTPKPSTTRPTAQPSTTPNSAPVEPFAMPSPAPTYMPSLTCETGKGLFEISTDEEKFLNEISWDIQDMLGNTVISNTGALSGFGPSSVRECVDLNSCYTFSIRNSFQDAPSHSSRYNVKLDGEIIAYSDDSFSERSITFGGLCIENGDTACTSSNASYPMSMFRLELAADSGENITWKLVNGTKKEIRSAGPYGNCEVNTVAICLPREDCFEFTISDNSNDGTDKGLFTVMFSHGNNMVQNQTGPISGVQRVFLGTCYVNSDSLGKVSWSVWVDSPEY</sequence>
<evidence type="ECO:0000313" key="5">
    <source>
        <dbReference type="Proteomes" id="UP001530315"/>
    </source>
</evidence>
<feature type="region of interest" description="Disordered" evidence="1">
    <location>
        <begin position="65"/>
        <end position="84"/>
    </location>
</feature>
<dbReference type="Pfam" id="PF05547">
    <property type="entry name" value="Peptidase_M6"/>
    <property type="match status" value="1"/>
</dbReference>
<feature type="compositionally biased region" description="Low complexity" evidence="1">
    <location>
        <begin position="302"/>
        <end position="312"/>
    </location>
</feature>
<feature type="domain" description="Peptidase M6-like" evidence="3">
    <location>
        <begin position="354"/>
        <end position="556"/>
    </location>
</feature>
<proteinExistence type="predicted"/>
<feature type="transmembrane region" description="Helical" evidence="2">
    <location>
        <begin position="91"/>
        <end position="114"/>
    </location>
</feature>
<feature type="region of interest" description="Disordered" evidence="1">
    <location>
        <begin position="259"/>
        <end position="312"/>
    </location>
</feature>
<feature type="region of interest" description="Disordered" evidence="1">
    <location>
        <begin position="833"/>
        <end position="872"/>
    </location>
</feature>
<reference evidence="4 5" key="1">
    <citation type="submission" date="2024-10" db="EMBL/GenBank/DDBJ databases">
        <title>Updated reference genomes for cyclostephanoid diatoms.</title>
        <authorList>
            <person name="Roberts W.R."/>
            <person name="Alverson A.J."/>
        </authorList>
    </citation>
    <scope>NUCLEOTIDE SEQUENCE [LARGE SCALE GENOMIC DNA]</scope>
    <source>
        <strain evidence="4 5">AJA276-08</strain>
    </source>
</reference>
<evidence type="ECO:0000256" key="1">
    <source>
        <dbReference type="SAM" id="MobiDB-lite"/>
    </source>
</evidence>
<dbReference type="AlphaFoldDB" id="A0ABD3MP68"/>
<comment type="caution">
    <text evidence="4">The sequence shown here is derived from an EMBL/GenBank/DDBJ whole genome shotgun (WGS) entry which is preliminary data.</text>
</comment>
<dbReference type="EMBL" id="JALLAZ020001751">
    <property type="protein sequence ID" value="KAL3765462.1"/>
    <property type="molecule type" value="Genomic_DNA"/>
</dbReference>
<dbReference type="NCBIfam" id="TIGR03296">
    <property type="entry name" value="M6dom_TIGR03296"/>
    <property type="match status" value="1"/>
</dbReference>